<sequence>MNTANNQSWGFLHPECHGQNALTFFSWDLAKTIEQQFELHVDSSLAVQLHEAQKAVDRLLNQYVQIQANPPAFEGQSIKLKLEHDDDSPETPVLALQTSPHLESLILASQAQQQASRSIN</sequence>
<keyword evidence="2" id="KW-1185">Reference proteome</keyword>
<dbReference type="RefSeq" id="WP_128354723.1">
    <property type="nucleotide sequence ID" value="NZ_CP022987.1"/>
</dbReference>
<proteinExistence type="predicted"/>
<evidence type="ECO:0000313" key="1">
    <source>
        <dbReference type="EMBL" id="QAA93679.1"/>
    </source>
</evidence>
<dbReference type="AlphaFoldDB" id="A0A410GBM0"/>
<dbReference type="Proteomes" id="UP000283474">
    <property type="component" value="Chromosome"/>
</dbReference>
<accession>A0A410GBM0</accession>
<dbReference type="OrthoDB" id="8685835at2"/>
<dbReference type="KEGG" id="pus:CKA81_07385"/>
<gene>
    <name evidence="1" type="ORF">CKA81_07385</name>
</gene>
<name>A0A410GBM0_9BURK</name>
<dbReference type="EMBL" id="CP022987">
    <property type="protein sequence ID" value="QAA93679.1"/>
    <property type="molecule type" value="Genomic_DNA"/>
</dbReference>
<evidence type="ECO:0000313" key="2">
    <source>
        <dbReference type="Proteomes" id="UP000283474"/>
    </source>
</evidence>
<protein>
    <submittedName>
        <fullName evidence="1">Uncharacterized protein</fullName>
    </submittedName>
</protein>
<organism evidence="1 2">
    <name type="scientific">Pollutimonas thiosulfatoxidans</name>
    <dbReference type="NCBI Taxonomy" id="2028345"/>
    <lineage>
        <taxon>Bacteria</taxon>
        <taxon>Pseudomonadati</taxon>
        <taxon>Pseudomonadota</taxon>
        <taxon>Betaproteobacteria</taxon>
        <taxon>Burkholderiales</taxon>
        <taxon>Alcaligenaceae</taxon>
        <taxon>Pollutimonas</taxon>
    </lineage>
</organism>
<reference evidence="1 2" key="1">
    <citation type="submission" date="2017-08" db="EMBL/GenBank/DDBJ databases">
        <authorList>
            <person name="Park S.-J."/>
            <person name="Kim H."/>
        </authorList>
    </citation>
    <scope>NUCLEOTIDE SEQUENCE [LARGE SCALE GENOMIC DNA]</scope>
    <source>
        <strain evidence="2">ye3</strain>
    </source>
</reference>